<evidence type="ECO:0000256" key="1">
    <source>
        <dbReference type="ARBA" id="ARBA00022443"/>
    </source>
</evidence>
<dbReference type="InterPro" id="IPR001452">
    <property type="entry name" value="SH3_domain"/>
</dbReference>
<gene>
    <name evidence="5" type="ORF">CLAFUR5_12264</name>
</gene>
<dbReference type="SMART" id="SM00326">
    <property type="entry name" value="SH3"/>
    <property type="match status" value="1"/>
</dbReference>
<dbReference type="PROSITE" id="PS50002">
    <property type="entry name" value="SH3"/>
    <property type="match status" value="1"/>
</dbReference>
<feature type="compositionally biased region" description="Acidic residues" evidence="3">
    <location>
        <begin position="167"/>
        <end position="176"/>
    </location>
</feature>
<dbReference type="EMBL" id="CP090172">
    <property type="protein sequence ID" value="UJO22438.1"/>
    <property type="molecule type" value="Genomic_DNA"/>
</dbReference>
<evidence type="ECO:0000256" key="2">
    <source>
        <dbReference type="PROSITE-ProRule" id="PRU00192"/>
    </source>
</evidence>
<evidence type="ECO:0000259" key="4">
    <source>
        <dbReference type="PROSITE" id="PS50002"/>
    </source>
</evidence>
<evidence type="ECO:0000256" key="3">
    <source>
        <dbReference type="SAM" id="MobiDB-lite"/>
    </source>
</evidence>
<organism evidence="5 6">
    <name type="scientific">Passalora fulva</name>
    <name type="common">Tomato leaf mold</name>
    <name type="synonym">Cladosporium fulvum</name>
    <dbReference type="NCBI Taxonomy" id="5499"/>
    <lineage>
        <taxon>Eukaryota</taxon>
        <taxon>Fungi</taxon>
        <taxon>Dikarya</taxon>
        <taxon>Ascomycota</taxon>
        <taxon>Pezizomycotina</taxon>
        <taxon>Dothideomycetes</taxon>
        <taxon>Dothideomycetidae</taxon>
        <taxon>Mycosphaerellales</taxon>
        <taxon>Mycosphaerellaceae</taxon>
        <taxon>Fulvia</taxon>
    </lineage>
</organism>
<dbReference type="Gene3D" id="2.30.30.40">
    <property type="entry name" value="SH3 Domains"/>
    <property type="match status" value="1"/>
</dbReference>
<reference evidence="5" key="2">
    <citation type="journal article" date="2022" name="Microb. Genom.">
        <title>A chromosome-scale genome assembly of the tomato pathogen Cladosporium fulvum reveals a compartmentalized genome architecture and the presence of a dispensable chromosome.</title>
        <authorList>
            <person name="Zaccaron A.Z."/>
            <person name="Chen L.H."/>
            <person name="Samaras A."/>
            <person name="Stergiopoulos I."/>
        </authorList>
    </citation>
    <scope>NUCLEOTIDE SEQUENCE</scope>
    <source>
        <strain evidence="5">Race5_Kim</strain>
    </source>
</reference>
<dbReference type="Proteomes" id="UP000756132">
    <property type="component" value="Chromosome 10"/>
</dbReference>
<dbReference type="AlphaFoldDB" id="A0A9Q8PH97"/>
<name>A0A9Q8PH97_PASFU</name>
<dbReference type="SUPFAM" id="SSF50044">
    <property type="entry name" value="SH3-domain"/>
    <property type="match status" value="1"/>
</dbReference>
<sequence length="208" mass="22350">MRQLTDSSPKAASTSTITPGTILLTVHSFTARSPDELSLEKGDRVELVERDDDFGDGWFLGRHMSTGNAGLFPEVYTVPASALAPKERNFIMRKQGADTKQAAHPSIDLLAQELDEFRTAWEADMEPPGLQVQSPTSTLPDDGPVSGDFGAEYRALVDNAYEASIENEADVNDEGSSELQATQKEPGEKGLDGTTGALSQVARMSAFA</sequence>
<dbReference type="OrthoDB" id="73680at2759"/>
<accession>A0A9Q8PH97</accession>
<protein>
    <recommendedName>
        <fullName evidence="4">SH3 domain-containing protein</fullName>
    </recommendedName>
</protein>
<dbReference type="RefSeq" id="XP_047766804.1">
    <property type="nucleotide sequence ID" value="XM_047911412.1"/>
</dbReference>
<feature type="region of interest" description="Disordered" evidence="3">
    <location>
        <begin position="167"/>
        <end position="196"/>
    </location>
</feature>
<dbReference type="GeneID" id="71992142"/>
<dbReference type="KEGG" id="ffu:CLAFUR5_12264"/>
<keyword evidence="6" id="KW-1185">Reference proteome</keyword>
<feature type="domain" description="SH3" evidence="4">
    <location>
        <begin position="18"/>
        <end position="82"/>
    </location>
</feature>
<reference evidence="5" key="1">
    <citation type="submission" date="2021-12" db="EMBL/GenBank/DDBJ databases">
        <authorList>
            <person name="Zaccaron A."/>
            <person name="Stergiopoulos I."/>
        </authorList>
    </citation>
    <scope>NUCLEOTIDE SEQUENCE</scope>
    <source>
        <strain evidence="5">Race5_Kim</strain>
    </source>
</reference>
<evidence type="ECO:0000313" key="6">
    <source>
        <dbReference type="Proteomes" id="UP000756132"/>
    </source>
</evidence>
<dbReference type="Pfam" id="PF14604">
    <property type="entry name" value="SH3_9"/>
    <property type="match status" value="1"/>
</dbReference>
<dbReference type="InterPro" id="IPR036028">
    <property type="entry name" value="SH3-like_dom_sf"/>
</dbReference>
<proteinExistence type="predicted"/>
<keyword evidence="1 2" id="KW-0728">SH3 domain</keyword>
<evidence type="ECO:0000313" key="5">
    <source>
        <dbReference type="EMBL" id="UJO22438.1"/>
    </source>
</evidence>